<sequence>MAERVSSLLRRSIEHLADEGPAGYRLVADRLGPLVVEIDVDHEIFCLSGGDALKVLDGPAAAGVRICTSRAAILEILDARVQLADAVETDLLCVRGTLDAVLRAHDTLLAYVHAVVRSPAHPDLLAALRTETP</sequence>
<dbReference type="Proteomes" id="UP000812982">
    <property type="component" value="Unassembled WGS sequence"/>
</dbReference>
<keyword evidence="2" id="KW-1185">Reference proteome</keyword>
<proteinExistence type="predicted"/>
<comment type="caution">
    <text evidence="1">The sequence shown here is derived from an EMBL/GenBank/DDBJ whole genome shotgun (WGS) entry which is preliminary data.</text>
</comment>
<name>A0ABS6KMU4_9MYCO</name>
<evidence type="ECO:0000313" key="1">
    <source>
        <dbReference type="EMBL" id="MBU9764824.1"/>
    </source>
</evidence>
<organism evidence="1 2">
    <name type="scientific">[Mycobacterium] fortunisiensis</name>
    <dbReference type="NCBI Taxonomy" id="2600579"/>
    <lineage>
        <taxon>Bacteria</taxon>
        <taxon>Bacillati</taxon>
        <taxon>Actinomycetota</taxon>
        <taxon>Actinomycetes</taxon>
        <taxon>Mycobacteriales</taxon>
        <taxon>Mycobacteriaceae</taxon>
        <taxon>Mycolicibacterium</taxon>
    </lineage>
</organism>
<protein>
    <submittedName>
        <fullName evidence="1">SCP-2 sterol transfer family protein</fullName>
    </submittedName>
</protein>
<evidence type="ECO:0000313" key="2">
    <source>
        <dbReference type="Proteomes" id="UP000812982"/>
    </source>
</evidence>
<dbReference type="RefSeq" id="WP_217157749.1">
    <property type="nucleotide sequence ID" value="NZ_VOMB01000016.1"/>
</dbReference>
<dbReference type="EMBL" id="VOMB01000016">
    <property type="protein sequence ID" value="MBU9764824.1"/>
    <property type="molecule type" value="Genomic_DNA"/>
</dbReference>
<gene>
    <name evidence="1" type="ORF">FR943_13360</name>
</gene>
<reference evidence="1 2" key="1">
    <citation type="journal article" date="2021" name="Sci. Rep.">
        <title>Phenotypic and genomic hallmarks of a novel, potentially pathogenic rapidly growing Mycobacterium species related to the Mycobacterium fortuitum complex.</title>
        <authorList>
            <person name="Gharbi R."/>
            <person name="Khanna V."/>
            <person name="Frigui W."/>
            <person name="Mhenni B."/>
            <person name="Brosch R."/>
            <person name="Mardassi H."/>
        </authorList>
    </citation>
    <scope>NUCLEOTIDE SEQUENCE [LARGE SCALE GENOMIC DNA]</scope>
    <source>
        <strain evidence="1 2">TNTM28</strain>
    </source>
</reference>
<accession>A0ABS6KMU4</accession>